<feature type="domain" description="PTS EIIA type-1" evidence="14">
    <location>
        <begin position="514"/>
        <end position="618"/>
    </location>
</feature>
<dbReference type="NCBIfam" id="TIGR01995">
    <property type="entry name" value="PTS-II-ABC-beta"/>
    <property type="match status" value="1"/>
</dbReference>
<dbReference type="InterPro" id="IPR018113">
    <property type="entry name" value="PTrfase_EIIB_Cys"/>
</dbReference>
<dbReference type="EMBL" id="CP095072">
    <property type="protein sequence ID" value="UOQ48935.1"/>
    <property type="molecule type" value="Genomic_DNA"/>
</dbReference>
<name>A0ABY4EY93_9BACI</name>
<evidence type="ECO:0000256" key="13">
    <source>
        <dbReference type="SAM" id="Phobius"/>
    </source>
</evidence>
<sequence length="645" mass="69767">MASHKEVAKQVVDKIGGAENVDQAWHCVTRLRFNLNNKDKVKMEEIKNIDGVMGAQFSGDQFQVIIGNHVSDVFAEVESLVGESGEGEKSGEKQSIVSLIMDFISGIFTPILPALAGAGLLKGFNALFVTAGWLSDQSDTYMVLNAIGDSVFYFLPFFLAVSTARKMRTNEYLALIVAGTLMYPTFIDAYNAIQETGKETIDFLGWGVINIPLLNYDTSVIPVILSVILLKYVFDLVKKVIPSAIQLMFAPMITFLIVIPVSLWVVGPLGTNVGNFVSDIFNWLFDYSGLFAGLLLAGFMPLIIMTGMHYAFAPIAITSMASVGYDTMVIPMMFISNVAQAGAALGVAVVTRNKQMKQLGVSSSISAAIGITEPAMYGVNMKLKKPFILAMISAGILGAFAGWYGLKAYAMAGIIGVFAIPLFADPTGESASLIVSIILFFLALVIPFILVLIFRFKDVEDSNLPAVSKPEEEKEEKEVGKAEGTAAASKLTGKEVMVQSPLKGTIVPLTEVSDPTFSQEIMGKGIAIEPEENRVIAPISGSIMVFPDSKHAIGIKGDNGEEILIHIGIDTVSLKGEHFEGFIKEGDRVEVGQALVEFDREAIRDKDIPTVTMIVVTNTAEYLDVLPINEDGPIFEGEHLLTLIK</sequence>
<dbReference type="InterPro" id="IPR011297">
    <property type="entry name" value="PTS_IIABC_b_glu"/>
</dbReference>
<keyword evidence="9 13" id="KW-1133">Transmembrane helix</keyword>
<feature type="transmembrane region" description="Helical" evidence="13">
    <location>
        <begin position="99"/>
        <end position="121"/>
    </location>
</feature>
<dbReference type="PANTHER" id="PTHR30175:SF1">
    <property type="entry name" value="PTS SYSTEM ARBUTIN-, CELLOBIOSE-, AND SALICIN-SPECIFIC EIIBC COMPONENT-RELATED"/>
    <property type="match status" value="1"/>
</dbReference>
<feature type="compositionally biased region" description="Basic and acidic residues" evidence="12">
    <location>
        <begin position="469"/>
        <end position="481"/>
    </location>
</feature>
<comment type="subcellular location">
    <subcellularLocation>
        <location evidence="1">Cell membrane</location>
        <topology evidence="1">Multi-pass membrane protein</topology>
    </subcellularLocation>
</comment>
<keyword evidence="6" id="KW-0598">Phosphotransferase system</keyword>
<evidence type="ECO:0000256" key="9">
    <source>
        <dbReference type="ARBA" id="ARBA00022989"/>
    </source>
</evidence>
<proteinExistence type="predicted"/>
<evidence type="ECO:0000256" key="7">
    <source>
        <dbReference type="ARBA" id="ARBA00022692"/>
    </source>
</evidence>
<protein>
    <submittedName>
        <fullName evidence="17">Beta-glucoside-specific PTS transporter subunit IIABC</fullName>
        <ecNumber evidence="17">2.7.1.-</ecNumber>
    </submittedName>
</protein>
<dbReference type="PROSITE" id="PS51103">
    <property type="entry name" value="PTS_EIIC_TYPE_1"/>
    <property type="match status" value="1"/>
</dbReference>
<evidence type="ECO:0000313" key="17">
    <source>
        <dbReference type="EMBL" id="UOQ48935.1"/>
    </source>
</evidence>
<feature type="transmembrane region" description="Helical" evidence="13">
    <location>
        <begin position="386"/>
        <end position="403"/>
    </location>
</feature>
<feature type="active site" description="Phosphocysteine intermediate; for EIIB activity" evidence="11">
    <location>
        <position position="27"/>
    </location>
</feature>
<keyword evidence="18" id="KW-1185">Reference proteome</keyword>
<reference evidence="17 18" key="1">
    <citation type="submission" date="2022-04" db="EMBL/GenBank/DDBJ databases">
        <title>Gracilibacillus sp. isolated from saltern.</title>
        <authorList>
            <person name="Won M."/>
            <person name="Lee C.-M."/>
            <person name="Woen H.-Y."/>
            <person name="Kwon S.-W."/>
        </authorList>
    </citation>
    <scope>NUCLEOTIDE SEQUENCE [LARGE SCALE GENOMIC DNA]</scope>
    <source>
        <strain evidence="17 18">SSWR10-1</strain>
    </source>
</reference>
<dbReference type="InterPro" id="IPR050558">
    <property type="entry name" value="PTS_Sugar-Specific_Components"/>
</dbReference>
<dbReference type="Gene3D" id="3.30.1360.60">
    <property type="entry name" value="Glucose permease domain IIB"/>
    <property type="match status" value="1"/>
</dbReference>
<evidence type="ECO:0000259" key="16">
    <source>
        <dbReference type="PROSITE" id="PS51103"/>
    </source>
</evidence>
<dbReference type="PROSITE" id="PS01035">
    <property type="entry name" value="PTS_EIIB_TYPE_1_CYS"/>
    <property type="match status" value="1"/>
</dbReference>
<dbReference type="InterPro" id="IPR036878">
    <property type="entry name" value="Glu_permease_IIB"/>
</dbReference>
<keyword evidence="3" id="KW-1003">Cell membrane</keyword>
<dbReference type="EC" id="2.7.1.-" evidence="17"/>
<keyword evidence="2" id="KW-0813">Transport</keyword>
<evidence type="ECO:0000256" key="12">
    <source>
        <dbReference type="SAM" id="MobiDB-lite"/>
    </source>
</evidence>
<gene>
    <name evidence="17" type="ORF">MUN88_01995</name>
</gene>
<evidence type="ECO:0000256" key="3">
    <source>
        <dbReference type="ARBA" id="ARBA00022475"/>
    </source>
</evidence>
<evidence type="ECO:0000313" key="18">
    <source>
        <dbReference type="Proteomes" id="UP000831782"/>
    </source>
</evidence>
<keyword evidence="5 17" id="KW-0808">Transferase</keyword>
<dbReference type="Pfam" id="PF02378">
    <property type="entry name" value="PTS_EIIC"/>
    <property type="match status" value="1"/>
</dbReference>
<dbReference type="Proteomes" id="UP000831782">
    <property type="component" value="Chromosome"/>
</dbReference>
<evidence type="ECO:0000256" key="1">
    <source>
        <dbReference type="ARBA" id="ARBA00004651"/>
    </source>
</evidence>
<feature type="transmembrane region" description="Helical" evidence="13">
    <location>
        <begin position="246"/>
        <end position="267"/>
    </location>
</feature>
<keyword evidence="10 13" id="KW-0472">Membrane</keyword>
<dbReference type="NCBIfam" id="TIGR00830">
    <property type="entry name" value="PTBA"/>
    <property type="match status" value="1"/>
</dbReference>
<evidence type="ECO:0000256" key="11">
    <source>
        <dbReference type="PROSITE-ProRule" id="PRU00421"/>
    </source>
</evidence>
<dbReference type="Pfam" id="PF00367">
    <property type="entry name" value="PTS_EIIB"/>
    <property type="match status" value="1"/>
</dbReference>
<feature type="transmembrane region" description="Helical" evidence="13">
    <location>
        <begin position="287"/>
        <end position="317"/>
    </location>
</feature>
<dbReference type="InterPro" id="IPR001127">
    <property type="entry name" value="PTS_EIIA_1_perm"/>
</dbReference>
<dbReference type="InterPro" id="IPR011055">
    <property type="entry name" value="Dup_hybrid_motif"/>
</dbReference>
<dbReference type="Pfam" id="PF00358">
    <property type="entry name" value="PTS_EIIA_1"/>
    <property type="match status" value="1"/>
</dbReference>
<evidence type="ECO:0000256" key="10">
    <source>
        <dbReference type="ARBA" id="ARBA00023136"/>
    </source>
</evidence>
<evidence type="ECO:0000256" key="6">
    <source>
        <dbReference type="ARBA" id="ARBA00022683"/>
    </source>
</evidence>
<dbReference type="SUPFAM" id="SSF51261">
    <property type="entry name" value="Duplicated hybrid motif"/>
    <property type="match status" value="1"/>
</dbReference>
<keyword evidence="8" id="KW-0418">Kinase</keyword>
<evidence type="ECO:0000259" key="15">
    <source>
        <dbReference type="PROSITE" id="PS51098"/>
    </source>
</evidence>
<evidence type="ECO:0000259" key="14">
    <source>
        <dbReference type="PROSITE" id="PS51093"/>
    </source>
</evidence>
<dbReference type="PANTHER" id="PTHR30175">
    <property type="entry name" value="PHOSPHOTRANSFERASE SYSTEM TRANSPORT PROTEIN"/>
    <property type="match status" value="1"/>
</dbReference>
<dbReference type="InterPro" id="IPR001996">
    <property type="entry name" value="PTS_IIB_1"/>
</dbReference>
<dbReference type="GO" id="GO:0016740">
    <property type="term" value="F:transferase activity"/>
    <property type="evidence" value="ECO:0007669"/>
    <property type="project" value="UniProtKB-KW"/>
</dbReference>
<keyword evidence="7 13" id="KW-0812">Transmembrane</keyword>
<accession>A0ABY4EY93</accession>
<evidence type="ECO:0000256" key="8">
    <source>
        <dbReference type="ARBA" id="ARBA00022777"/>
    </source>
</evidence>
<feature type="transmembrane region" description="Helical" evidence="13">
    <location>
        <begin position="213"/>
        <end position="234"/>
    </location>
</feature>
<dbReference type="CDD" id="cd00212">
    <property type="entry name" value="PTS_IIB_glc"/>
    <property type="match status" value="1"/>
</dbReference>
<dbReference type="InterPro" id="IPR013013">
    <property type="entry name" value="PTS_EIIC_1"/>
</dbReference>
<evidence type="ECO:0000256" key="4">
    <source>
        <dbReference type="ARBA" id="ARBA00022597"/>
    </source>
</evidence>
<dbReference type="SUPFAM" id="SSF55604">
    <property type="entry name" value="Glucose permease domain IIB"/>
    <property type="match status" value="1"/>
</dbReference>
<dbReference type="RefSeq" id="WP_244720221.1">
    <property type="nucleotide sequence ID" value="NZ_CP095072.1"/>
</dbReference>
<dbReference type="Gene3D" id="2.70.70.10">
    <property type="entry name" value="Glucose Permease (Domain IIA)"/>
    <property type="match status" value="1"/>
</dbReference>
<feature type="domain" description="PTS EIIC type-1" evidence="16">
    <location>
        <begin position="102"/>
        <end position="470"/>
    </location>
</feature>
<feature type="transmembrane region" description="Helical" evidence="13">
    <location>
        <begin position="430"/>
        <end position="454"/>
    </location>
</feature>
<dbReference type="PROSITE" id="PS51093">
    <property type="entry name" value="PTS_EIIA_TYPE_1"/>
    <property type="match status" value="1"/>
</dbReference>
<evidence type="ECO:0000256" key="5">
    <source>
        <dbReference type="ARBA" id="ARBA00022679"/>
    </source>
</evidence>
<feature type="transmembrane region" description="Helical" evidence="13">
    <location>
        <begin position="329"/>
        <end position="350"/>
    </location>
</feature>
<dbReference type="PROSITE" id="PS51098">
    <property type="entry name" value="PTS_EIIB_TYPE_1"/>
    <property type="match status" value="1"/>
</dbReference>
<feature type="domain" description="PTS EIIB type-1" evidence="15">
    <location>
        <begin position="5"/>
        <end position="87"/>
    </location>
</feature>
<feature type="transmembrane region" description="Helical" evidence="13">
    <location>
        <begin position="141"/>
        <end position="160"/>
    </location>
</feature>
<feature type="region of interest" description="Disordered" evidence="12">
    <location>
        <begin position="465"/>
        <end position="486"/>
    </location>
</feature>
<organism evidence="17 18">
    <name type="scientific">Gracilibacillus caseinilyticus</name>
    <dbReference type="NCBI Taxonomy" id="2932256"/>
    <lineage>
        <taxon>Bacteria</taxon>
        <taxon>Bacillati</taxon>
        <taxon>Bacillota</taxon>
        <taxon>Bacilli</taxon>
        <taxon>Bacillales</taxon>
        <taxon>Bacillaceae</taxon>
        <taxon>Gracilibacillus</taxon>
    </lineage>
</organism>
<evidence type="ECO:0000256" key="2">
    <source>
        <dbReference type="ARBA" id="ARBA00022448"/>
    </source>
</evidence>
<dbReference type="InterPro" id="IPR003352">
    <property type="entry name" value="PTS_EIIC"/>
</dbReference>
<keyword evidence="4" id="KW-0762">Sugar transport</keyword>
<dbReference type="PROSITE" id="PS00371">
    <property type="entry name" value="PTS_EIIA_TYPE_1_HIS"/>
    <property type="match status" value="1"/>
</dbReference>